<evidence type="ECO:0000256" key="7">
    <source>
        <dbReference type="ARBA" id="ARBA00048741"/>
    </source>
</evidence>
<dbReference type="PROSITE" id="PS51278">
    <property type="entry name" value="GATASE_TYPE_2"/>
    <property type="match status" value="1"/>
</dbReference>
<dbReference type="InterPro" id="IPR017932">
    <property type="entry name" value="GATase_2_dom"/>
</dbReference>
<evidence type="ECO:0000256" key="2">
    <source>
        <dbReference type="ARBA" id="ARBA00005752"/>
    </source>
</evidence>
<dbReference type="Pfam" id="PF00733">
    <property type="entry name" value="Asn_synthase"/>
    <property type="match status" value="1"/>
</dbReference>
<proteinExistence type="inferred from homology"/>
<evidence type="ECO:0000259" key="8">
    <source>
        <dbReference type="PROSITE" id="PS51278"/>
    </source>
</evidence>
<dbReference type="InterPro" id="IPR014729">
    <property type="entry name" value="Rossmann-like_a/b/a_fold"/>
</dbReference>
<protein>
    <recommendedName>
        <fullName evidence="3">asparagine synthase (glutamine-hydrolyzing)</fullName>
        <ecNumber evidence="3">6.3.5.4</ecNumber>
    </recommendedName>
</protein>
<dbReference type="Gene3D" id="3.60.20.10">
    <property type="entry name" value="Glutamine Phosphoribosylpyrophosphate, subunit 1, domain 1"/>
    <property type="match status" value="1"/>
</dbReference>
<keyword evidence="10" id="KW-1185">Reference proteome</keyword>
<feature type="domain" description="Glutamine amidotransferase type-2" evidence="8">
    <location>
        <begin position="2"/>
        <end position="225"/>
    </location>
</feature>
<sequence>MCGFAGYLGATPFRAKGEQKALLEHMGDTILHRGPDDAGYWSDAEHGIALGHRRLSIIDLSPAGRQPMASSSGRYVIAFNGEIYNHLLMRKELDAGEAAPQWRGRSDTETLLAGFDAWGIPGTVERAIGMFAFAVWDRQAKTLTLGRDRIGEKPLYYGWQGRGREAVFLFGSELKALRAHPAFEHDIDRGAICLQMRHGYIPAPHSIYRGIAKLTPGCLLSVSARRPEPLLTTYWSGAQRMTAGAANPFSGTAHQAVEVLEGLLMDAVGAQMMADVPLGAFLSGGIDSSTVVALMQAQSARPVKTFSIGFHEDGYNEAEYAKAVARHLGTDHTELYVEAAHARSIVPRLQSIYDEPFSDSSQLPTFLVSQLAKQHVTVSLSGDAGDELFCGYNRYQFTAKLWETIHAGPLPLRRLVARGITGISVESWTRMARRLAPLLPASMRFANAGDKLHKGAQVLGSPSLDALYLGLVSHWNDPASLVIDGAEPATALSGNAPKLAGLDGVQRMMALDLLTYLPDDILVKVDRAAMSMSLETRVPFLDHRVVEFAWQLPQSMKLRDGVSKWALRQVLHRHVPKVLIERPKMGFGVPIGAWLRGPLREWCDSLLDPSRVRREGFFDPVQLQTKWQEHRSGRRNWQYQLWNVLMFQSWLEQQASANRRVASHGVEVTSAAP</sequence>
<dbReference type="CDD" id="cd00712">
    <property type="entry name" value="AsnB"/>
    <property type="match status" value="1"/>
</dbReference>
<dbReference type="PANTHER" id="PTHR43284:SF1">
    <property type="entry name" value="ASPARAGINE SYNTHETASE"/>
    <property type="match status" value="1"/>
</dbReference>
<dbReference type="InterPro" id="IPR006426">
    <property type="entry name" value="Asn_synth_AEB"/>
</dbReference>
<dbReference type="InterPro" id="IPR001962">
    <property type="entry name" value="Asn_synthase"/>
</dbReference>
<dbReference type="InterPro" id="IPR029055">
    <property type="entry name" value="Ntn_hydrolases_N"/>
</dbReference>
<dbReference type="PANTHER" id="PTHR43284">
    <property type="entry name" value="ASPARAGINE SYNTHETASE (GLUTAMINE-HYDROLYZING)"/>
    <property type="match status" value="1"/>
</dbReference>
<dbReference type="Proteomes" id="UP001596031">
    <property type="component" value="Unassembled WGS sequence"/>
</dbReference>
<keyword evidence="9" id="KW-0436">Ligase</keyword>
<keyword evidence="4" id="KW-0547">Nucleotide-binding</keyword>
<dbReference type="InterPro" id="IPR033738">
    <property type="entry name" value="AsnB_N"/>
</dbReference>
<comment type="similarity">
    <text evidence="2">Belongs to the asparagine synthetase family.</text>
</comment>
<dbReference type="PIRSF" id="PIRSF001589">
    <property type="entry name" value="Asn_synthetase_glu-h"/>
    <property type="match status" value="1"/>
</dbReference>
<dbReference type="NCBIfam" id="TIGR01536">
    <property type="entry name" value="asn_synth_AEB"/>
    <property type="match status" value="1"/>
</dbReference>
<dbReference type="Gene3D" id="3.40.50.620">
    <property type="entry name" value="HUPs"/>
    <property type="match status" value="1"/>
</dbReference>
<keyword evidence="6" id="KW-0315">Glutamine amidotransferase</keyword>
<dbReference type="SUPFAM" id="SSF52402">
    <property type="entry name" value="Adenine nucleotide alpha hydrolases-like"/>
    <property type="match status" value="1"/>
</dbReference>
<accession>A0ABW0PBI2</accession>
<dbReference type="InterPro" id="IPR051786">
    <property type="entry name" value="ASN_synthetase/amidase"/>
</dbReference>
<comment type="catalytic activity">
    <reaction evidence="7">
        <text>L-aspartate + L-glutamine + ATP + H2O = L-asparagine + L-glutamate + AMP + diphosphate + H(+)</text>
        <dbReference type="Rhea" id="RHEA:12228"/>
        <dbReference type="ChEBI" id="CHEBI:15377"/>
        <dbReference type="ChEBI" id="CHEBI:15378"/>
        <dbReference type="ChEBI" id="CHEBI:29985"/>
        <dbReference type="ChEBI" id="CHEBI:29991"/>
        <dbReference type="ChEBI" id="CHEBI:30616"/>
        <dbReference type="ChEBI" id="CHEBI:33019"/>
        <dbReference type="ChEBI" id="CHEBI:58048"/>
        <dbReference type="ChEBI" id="CHEBI:58359"/>
        <dbReference type="ChEBI" id="CHEBI:456215"/>
        <dbReference type="EC" id="6.3.5.4"/>
    </reaction>
</comment>
<dbReference type="CDD" id="cd01991">
    <property type="entry name" value="Asn_synthase_B_C"/>
    <property type="match status" value="1"/>
</dbReference>
<dbReference type="RefSeq" id="WP_379716257.1">
    <property type="nucleotide sequence ID" value="NZ_JBHSMS010000006.1"/>
</dbReference>
<evidence type="ECO:0000313" key="9">
    <source>
        <dbReference type="EMBL" id="MFC5509845.1"/>
    </source>
</evidence>
<dbReference type="SUPFAM" id="SSF56235">
    <property type="entry name" value="N-terminal nucleophile aminohydrolases (Ntn hydrolases)"/>
    <property type="match status" value="1"/>
</dbReference>
<dbReference type="GO" id="GO:0004066">
    <property type="term" value="F:asparagine synthase (glutamine-hydrolyzing) activity"/>
    <property type="evidence" value="ECO:0007669"/>
    <property type="project" value="UniProtKB-EC"/>
</dbReference>
<evidence type="ECO:0000256" key="6">
    <source>
        <dbReference type="ARBA" id="ARBA00022962"/>
    </source>
</evidence>
<evidence type="ECO:0000256" key="1">
    <source>
        <dbReference type="ARBA" id="ARBA00005187"/>
    </source>
</evidence>
<dbReference type="EMBL" id="JBHSMS010000006">
    <property type="protein sequence ID" value="MFC5509845.1"/>
    <property type="molecule type" value="Genomic_DNA"/>
</dbReference>
<keyword evidence="5" id="KW-0067">ATP-binding</keyword>
<dbReference type="EC" id="6.3.5.4" evidence="3"/>
<organism evidence="9 10">
    <name type="scientific">Massilia jejuensis</name>
    <dbReference type="NCBI Taxonomy" id="648894"/>
    <lineage>
        <taxon>Bacteria</taxon>
        <taxon>Pseudomonadati</taxon>
        <taxon>Pseudomonadota</taxon>
        <taxon>Betaproteobacteria</taxon>
        <taxon>Burkholderiales</taxon>
        <taxon>Oxalobacteraceae</taxon>
        <taxon>Telluria group</taxon>
        <taxon>Massilia</taxon>
    </lineage>
</organism>
<dbReference type="Pfam" id="PF13522">
    <property type="entry name" value="GATase_6"/>
    <property type="match status" value="1"/>
</dbReference>
<reference evidence="10" key="1">
    <citation type="journal article" date="2019" name="Int. J. Syst. Evol. Microbiol.">
        <title>The Global Catalogue of Microorganisms (GCM) 10K type strain sequencing project: providing services to taxonomists for standard genome sequencing and annotation.</title>
        <authorList>
            <consortium name="The Broad Institute Genomics Platform"/>
            <consortium name="The Broad Institute Genome Sequencing Center for Infectious Disease"/>
            <person name="Wu L."/>
            <person name="Ma J."/>
        </authorList>
    </citation>
    <scope>NUCLEOTIDE SEQUENCE [LARGE SCALE GENOMIC DNA]</scope>
    <source>
        <strain evidence="10">CCUG 38813</strain>
    </source>
</reference>
<evidence type="ECO:0000256" key="3">
    <source>
        <dbReference type="ARBA" id="ARBA00012737"/>
    </source>
</evidence>
<comment type="pathway">
    <text evidence="1">Amino-acid biosynthesis; L-asparagine biosynthesis; L-asparagine from L-aspartate (L-Gln route): step 1/1.</text>
</comment>
<evidence type="ECO:0000256" key="4">
    <source>
        <dbReference type="ARBA" id="ARBA00022741"/>
    </source>
</evidence>
<evidence type="ECO:0000313" key="10">
    <source>
        <dbReference type="Proteomes" id="UP001596031"/>
    </source>
</evidence>
<comment type="caution">
    <text evidence="9">The sequence shown here is derived from an EMBL/GenBank/DDBJ whole genome shotgun (WGS) entry which is preliminary data.</text>
</comment>
<gene>
    <name evidence="9" type="primary">asnB</name>
    <name evidence="9" type="ORF">ACFPOU_01735</name>
</gene>
<name>A0ABW0PBI2_9BURK</name>
<evidence type="ECO:0000256" key="5">
    <source>
        <dbReference type="ARBA" id="ARBA00022840"/>
    </source>
</evidence>